<dbReference type="GO" id="GO:0009055">
    <property type="term" value="F:electron transfer activity"/>
    <property type="evidence" value="ECO:0007669"/>
    <property type="project" value="InterPro"/>
</dbReference>
<keyword evidence="2" id="KW-0479">Metal-binding</keyword>
<proteinExistence type="predicted"/>
<evidence type="ECO:0000256" key="4">
    <source>
        <dbReference type="ARBA" id="ARBA00023002"/>
    </source>
</evidence>
<evidence type="ECO:0000259" key="7">
    <source>
        <dbReference type="PROSITE" id="PS51007"/>
    </source>
</evidence>
<keyword evidence="4" id="KW-0560">Oxidoreductase</keyword>
<evidence type="ECO:0000256" key="5">
    <source>
        <dbReference type="ARBA" id="ARBA00023004"/>
    </source>
</evidence>
<evidence type="ECO:0000256" key="2">
    <source>
        <dbReference type="ARBA" id="ARBA00022723"/>
    </source>
</evidence>
<dbReference type="EMBL" id="BART01004644">
    <property type="protein sequence ID" value="GAG55324.1"/>
    <property type="molecule type" value="Genomic_DNA"/>
</dbReference>
<gene>
    <name evidence="8" type="ORF">S01H4_11471</name>
</gene>
<reference evidence="8" key="1">
    <citation type="journal article" date="2014" name="Front. Microbiol.">
        <title>High frequency of phylogenetically diverse reductive dehalogenase-homologous genes in deep subseafloor sedimentary metagenomes.</title>
        <authorList>
            <person name="Kawai M."/>
            <person name="Futagami T."/>
            <person name="Toyoda A."/>
            <person name="Takaki Y."/>
            <person name="Nishi S."/>
            <person name="Hori S."/>
            <person name="Arai W."/>
            <person name="Tsubouchi T."/>
            <person name="Morono Y."/>
            <person name="Uchiyama I."/>
            <person name="Ito T."/>
            <person name="Fujiyama A."/>
            <person name="Inagaki F."/>
            <person name="Takami H."/>
        </authorList>
    </citation>
    <scope>NUCLEOTIDE SEQUENCE</scope>
    <source>
        <strain evidence="8">Expedition CK06-06</strain>
    </source>
</reference>
<protein>
    <recommendedName>
        <fullName evidence="7">Cytochrome c domain-containing protein</fullName>
    </recommendedName>
</protein>
<organism evidence="8">
    <name type="scientific">marine sediment metagenome</name>
    <dbReference type="NCBI Taxonomy" id="412755"/>
    <lineage>
        <taxon>unclassified sequences</taxon>
        <taxon>metagenomes</taxon>
        <taxon>ecological metagenomes</taxon>
    </lineage>
</organism>
<evidence type="ECO:0000256" key="1">
    <source>
        <dbReference type="ARBA" id="ARBA00022617"/>
    </source>
</evidence>
<keyword evidence="3" id="KW-0732">Signal</keyword>
<evidence type="ECO:0000313" key="8">
    <source>
        <dbReference type="EMBL" id="GAG55324.1"/>
    </source>
</evidence>
<dbReference type="InterPro" id="IPR051395">
    <property type="entry name" value="Cytochrome_c_Peroxidase/MauG"/>
</dbReference>
<keyword evidence="1" id="KW-0349">Heme</keyword>
<sequence length="286" mass="30334">SSIQSNATEAPLEMTGWSGDGAPGSGTLREFSTGAVVQHYTKSLDRVEGQDFRLPTEAELVALEAFMLTLGGPASIDLQTLRLTDTSAERGRVLFITEDSENGTKLAAKCNACHTNAGALTVAGINQNFDTGVENAVHAADLTGASRPRDGGFGIQLDENTGAFGNGTFNPAPLLDAADTAPYFHNNVAATLEDAISHYESNEFRSSPEGQRLLLEDSGGRELAVDVDALAAFLRVINANENIRSSIDHMSRAKQYKTAAGIQELLTTSIVDLNDVLKVLAEGELH</sequence>
<evidence type="ECO:0000256" key="6">
    <source>
        <dbReference type="SAM" id="MobiDB-lite"/>
    </source>
</evidence>
<dbReference type="AlphaFoldDB" id="X0YH19"/>
<feature type="non-terminal residue" evidence="8">
    <location>
        <position position="1"/>
    </location>
</feature>
<dbReference type="SUPFAM" id="SSF46626">
    <property type="entry name" value="Cytochrome c"/>
    <property type="match status" value="1"/>
</dbReference>
<name>X0YH19_9ZZZZ</name>
<dbReference type="PANTHER" id="PTHR30600">
    <property type="entry name" value="CYTOCHROME C PEROXIDASE-RELATED"/>
    <property type="match status" value="1"/>
</dbReference>
<evidence type="ECO:0000256" key="3">
    <source>
        <dbReference type="ARBA" id="ARBA00022729"/>
    </source>
</evidence>
<feature type="domain" description="Cytochrome c" evidence="7">
    <location>
        <begin position="86"/>
        <end position="238"/>
    </location>
</feature>
<dbReference type="GO" id="GO:0004130">
    <property type="term" value="F:cytochrome-c peroxidase activity"/>
    <property type="evidence" value="ECO:0007669"/>
    <property type="project" value="TreeGrafter"/>
</dbReference>
<dbReference type="GO" id="GO:0046872">
    <property type="term" value="F:metal ion binding"/>
    <property type="evidence" value="ECO:0007669"/>
    <property type="project" value="UniProtKB-KW"/>
</dbReference>
<dbReference type="Gene3D" id="1.10.760.10">
    <property type="entry name" value="Cytochrome c-like domain"/>
    <property type="match status" value="1"/>
</dbReference>
<accession>X0YH19</accession>
<comment type="caution">
    <text evidence="8">The sequence shown here is derived from an EMBL/GenBank/DDBJ whole genome shotgun (WGS) entry which is preliminary data.</text>
</comment>
<keyword evidence="5" id="KW-0408">Iron</keyword>
<dbReference type="GO" id="GO:0020037">
    <property type="term" value="F:heme binding"/>
    <property type="evidence" value="ECO:0007669"/>
    <property type="project" value="InterPro"/>
</dbReference>
<dbReference type="InterPro" id="IPR009056">
    <property type="entry name" value="Cyt_c-like_dom"/>
</dbReference>
<dbReference type="InterPro" id="IPR036909">
    <property type="entry name" value="Cyt_c-like_dom_sf"/>
</dbReference>
<feature type="region of interest" description="Disordered" evidence="6">
    <location>
        <begin position="1"/>
        <end position="25"/>
    </location>
</feature>
<dbReference type="PANTHER" id="PTHR30600:SF10">
    <property type="entry name" value="BLL6722 PROTEIN"/>
    <property type="match status" value="1"/>
</dbReference>
<feature type="non-terminal residue" evidence="8">
    <location>
        <position position="286"/>
    </location>
</feature>
<dbReference type="PROSITE" id="PS51007">
    <property type="entry name" value="CYTC"/>
    <property type="match status" value="1"/>
</dbReference>